<evidence type="ECO:0000313" key="12">
    <source>
        <dbReference type="EMBL" id="MCA9730182.1"/>
    </source>
</evidence>
<dbReference type="GO" id="GO:0004719">
    <property type="term" value="F:protein-L-isoaspartate (D-aspartate) O-methyltransferase activity"/>
    <property type="evidence" value="ECO:0007669"/>
    <property type="project" value="UniProtKB-EC"/>
</dbReference>
<evidence type="ECO:0000256" key="11">
    <source>
        <dbReference type="ARBA" id="ARBA00031350"/>
    </source>
</evidence>
<evidence type="ECO:0000256" key="6">
    <source>
        <dbReference type="ARBA" id="ARBA00022603"/>
    </source>
</evidence>
<comment type="subcellular location">
    <subcellularLocation>
        <location evidence="1">Cytoplasm</location>
    </subcellularLocation>
</comment>
<dbReference type="GO" id="GO:0032259">
    <property type="term" value="P:methylation"/>
    <property type="evidence" value="ECO:0007669"/>
    <property type="project" value="UniProtKB-KW"/>
</dbReference>
<dbReference type="EC" id="2.1.1.77" evidence="3"/>
<evidence type="ECO:0000256" key="10">
    <source>
        <dbReference type="ARBA" id="ARBA00031323"/>
    </source>
</evidence>
<sequence length="144" mass="15719">MVRDQIEARAVRDPRVLAALRSVPRERFVPPEMSHAVFGDHALPIDRDQTISQPYIVGLMTEKLGLDPGHRVLEIGTGSGYQTAVLAALCLRVWTVERIGDLSRGAGRLLAELGIENVELRIGDGSLGWPEEAPFDRILVTAAA</sequence>
<proteinExistence type="inferred from homology"/>
<reference evidence="12" key="2">
    <citation type="journal article" date="2021" name="Microbiome">
        <title>Successional dynamics and alternative stable states in a saline activated sludge microbial community over 9 years.</title>
        <authorList>
            <person name="Wang Y."/>
            <person name="Ye J."/>
            <person name="Ju F."/>
            <person name="Liu L."/>
            <person name="Boyd J.A."/>
            <person name="Deng Y."/>
            <person name="Parks D.H."/>
            <person name="Jiang X."/>
            <person name="Yin X."/>
            <person name="Woodcroft B.J."/>
            <person name="Tyson G.W."/>
            <person name="Hugenholtz P."/>
            <person name="Polz M.F."/>
            <person name="Zhang T."/>
        </authorList>
    </citation>
    <scope>NUCLEOTIDE SEQUENCE</scope>
    <source>
        <strain evidence="12">HKST-UBA01</strain>
    </source>
</reference>
<dbReference type="InterPro" id="IPR000682">
    <property type="entry name" value="PCMT"/>
</dbReference>
<keyword evidence="8" id="KW-0949">S-adenosyl-L-methionine</keyword>
<gene>
    <name evidence="12" type="ORF">KC729_21030</name>
</gene>
<dbReference type="Proteomes" id="UP000697710">
    <property type="component" value="Unassembled WGS sequence"/>
</dbReference>
<evidence type="ECO:0000256" key="3">
    <source>
        <dbReference type="ARBA" id="ARBA00011890"/>
    </source>
</evidence>
<keyword evidence="6" id="KW-0489">Methyltransferase</keyword>
<reference evidence="12" key="1">
    <citation type="submission" date="2020-04" db="EMBL/GenBank/DDBJ databases">
        <authorList>
            <person name="Zhang T."/>
        </authorList>
    </citation>
    <scope>NUCLEOTIDE SEQUENCE</scope>
    <source>
        <strain evidence="12">HKST-UBA01</strain>
    </source>
</reference>
<dbReference type="AlphaFoldDB" id="A0A956RS21"/>
<dbReference type="Pfam" id="PF01135">
    <property type="entry name" value="PCMT"/>
    <property type="match status" value="1"/>
</dbReference>
<dbReference type="Gene3D" id="3.40.50.150">
    <property type="entry name" value="Vaccinia Virus protein VP39"/>
    <property type="match status" value="1"/>
</dbReference>
<dbReference type="GO" id="GO:0005737">
    <property type="term" value="C:cytoplasm"/>
    <property type="evidence" value="ECO:0007669"/>
    <property type="project" value="UniProtKB-SubCell"/>
</dbReference>
<evidence type="ECO:0000256" key="4">
    <source>
        <dbReference type="ARBA" id="ARBA00013346"/>
    </source>
</evidence>
<dbReference type="PROSITE" id="PS01279">
    <property type="entry name" value="PCMT"/>
    <property type="match status" value="1"/>
</dbReference>
<keyword evidence="7" id="KW-0808">Transferase</keyword>
<evidence type="ECO:0000256" key="1">
    <source>
        <dbReference type="ARBA" id="ARBA00004496"/>
    </source>
</evidence>
<protein>
    <recommendedName>
        <fullName evidence="4">Protein-L-isoaspartate O-methyltransferase</fullName>
        <ecNumber evidence="3">2.1.1.77</ecNumber>
    </recommendedName>
    <alternativeName>
        <fullName evidence="11">L-isoaspartyl protein carboxyl methyltransferase</fullName>
    </alternativeName>
    <alternativeName>
        <fullName evidence="9">Protein L-isoaspartyl methyltransferase</fullName>
    </alternativeName>
    <alternativeName>
        <fullName evidence="10">Protein-beta-aspartate methyltransferase</fullName>
    </alternativeName>
</protein>
<evidence type="ECO:0000313" key="13">
    <source>
        <dbReference type="Proteomes" id="UP000697710"/>
    </source>
</evidence>
<accession>A0A956RS21</accession>
<comment type="similarity">
    <text evidence="2">Belongs to the methyltransferase superfamily. L-isoaspartyl/D-aspartyl protein methyltransferase family.</text>
</comment>
<feature type="non-terminal residue" evidence="12">
    <location>
        <position position="144"/>
    </location>
</feature>
<dbReference type="PANTHER" id="PTHR11579:SF0">
    <property type="entry name" value="PROTEIN-L-ISOASPARTATE(D-ASPARTATE) O-METHYLTRANSFERASE"/>
    <property type="match status" value="1"/>
</dbReference>
<evidence type="ECO:0000256" key="5">
    <source>
        <dbReference type="ARBA" id="ARBA00022490"/>
    </source>
</evidence>
<organism evidence="12 13">
    <name type="scientific">Eiseniibacteriota bacterium</name>
    <dbReference type="NCBI Taxonomy" id="2212470"/>
    <lineage>
        <taxon>Bacteria</taxon>
        <taxon>Candidatus Eiseniibacteriota</taxon>
    </lineage>
</organism>
<dbReference type="EMBL" id="JAGQHR010001030">
    <property type="protein sequence ID" value="MCA9730182.1"/>
    <property type="molecule type" value="Genomic_DNA"/>
</dbReference>
<dbReference type="CDD" id="cd02440">
    <property type="entry name" value="AdoMet_MTases"/>
    <property type="match status" value="1"/>
</dbReference>
<evidence type="ECO:0000256" key="7">
    <source>
        <dbReference type="ARBA" id="ARBA00022679"/>
    </source>
</evidence>
<evidence type="ECO:0000256" key="2">
    <source>
        <dbReference type="ARBA" id="ARBA00005369"/>
    </source>
</evidence>
<dbReference type="SUPFAM" id="SSF53335">
    <property type="entry name" value="S-adenosyl-L-methionine-dependent methyltransferases"/>
    <property type="match status" value="1"/>
</dbReference>
<dbReference type="PANTHER" id="PTHR11579">
    <property type="entry name" value="PROTEIN-L-ISOASPARTATE O-METHYLTRANSFERASE"/>
    <property type="match status" value="1"/>
</dbReference>
<evidence type="ECO:0000256" key="9">
    <source>
        <dbReference type="ARBA" id="ARBA00030757"/>
    </source>
</evidence>
<dbReference type="InterPro" id="IPR029063">
    <property type="entry name" value="SAM-dependent_MTases_sf"/>
</dbReference>
<comment type="caution">
    <text evidence="12">The sequence shown here is derived from an EMBL/GenBank/DDBJ whole genome shotgun (WGS) entry which is preliminary data.</text>
</comment>
<evidence type="ECO:0000256" key="8">
    <source>
        <dbReference type="ARBA" id="ARBA00022691"/>
    </source>
</evidence>
<keyword evidence="5" id="KW-0963">Cytoplasm</keyword>
<name>A0A956RS21_UNCEI</name>